<gene>
    <name evidence="1" type="ORF">NPE20_06105</name>
</gene>
<protein>
    <submittedName>
        <fullName evidence="1">Baseplate J/gp47 family protein</fullName>
    </submittedName>
</protein>
<keyword evidence="2" id="KW-1185">Reference proteome</keyword>
<dbReference type="Proteomes" id="UP001204376">
    <property type="component" value="Unassembled WGS sequence"/>
</dbReference>
<dbReference type="RefSeq" id="WP_256537722.1">
    <property type="nucleotide sequence ID" value="NZ_JANHOH010000001.1"/>
</dbReference>
<evidence type="ECO:0000313" key="2">
    <source>
        <dbReference type="Proteomes" id="UP001204376"/>
    </source>
</evidence>
<sequence length="888" mass="97851">MSDTCNCCSGTSPETPLTVYNRPGLNAIAYRAGVHDDFKKSLLAALTLSRQPSLRDLSTRNDNDFTIALLDSWSVVSDVLTFYQERIANESYLKTATERLSVLELARLIDYELRPGVAASTYLSFKLDDLPGALTAGVITGNSGVDLPPVLIESGTKVQSVPGPNETAQTFETIEEIYARAEWNALKPRITQKQSPDRDTNRIVFKGLSNDLKVGDILYIKNPKKPGLRKILSIYLDINTQTTWANLDTTAAMPPYEQPEPVVDGSITDFPDKLTLDENVIKNIINSTWNREDLSALLKTQGWPTTDFLLGVKKITESKAEENDVSVYVFRKRVSVFGYNALKQVVYDGTLPKKPVEWKEWPIDAEQLDRIFLDNAYDGILPNSFIAVQKPDVAIEDSDASQISEVYQRSRTAYGLSSKTTLVKFPWNIHWYDPNTAGDIAPLRDIAVYAQSEKLELAQTQIDEVVTGDKLELQTLDMKLAIGQTILLTGKRADIPGVTSTELLIIKSIIIESGLTFLVFEQSLKNEYLRSSVYINANIAYATNGETVKEVLGSGDTSKAFQKFTLKQTPLTYISADTASGAKSTLEIRVNDILWLKTDSFIGCASTDKVYVTQLNDDATTTIIFGDGINGSRLPRGQNNIKATYRKGIGLGGLVKANQLSQLITRPLGVKEVTNMLAPSGAADAEQIDDAKANATLTIHTLGRIVSLQDYEDFSRAFAGIDKALSTWAWFGQKRGVSITVAGSNGQLVSDDLVGSLTNTLLKLGDANVPIAVRSYKPVFFRLEAKVQIDPAYIAKNVLNAVDACLRDRFSFKQRQLGQLVSQSEVIAAMQKIEGVVAIDLDNLYRTENSLVLNNLLKSARPEQGDDKIVPAELLTIDPRPIQLTQML</sequence>
<reference evidence="1 2" key="1">
    <citation type="submission" date="2022-07" db="EMBL/GenBank/DDBJ databases">
        <title>Mucilaginibacter sp. JC4.</title>
        <authorList>
            <person name="Le V."/>
            <person name="Ko S.-R."/>
            <person name="Ahn C.-Y."/>
            <person name="Oh H.-M."/>
        </authorList>
    </citation>
    <scope>NUCLEOTIDE SEQUENCE [LARGE SCALE GENOMIC DNA]</scope>
    <source>
        <strain evidence="1 2">JC4</strain>
    </source>
</reference>
<organism evidence="1 2">
    <name type="scientific">Mucilaginibacter aquariorum</name>
    <dbReference type="NCBI Taxonomy" id="2967225"/>
    <lineage>
        <taxon>Bacteria</taxon>
        <taxon>Pseudomonadati</taxon>
        <taxon>Bacteroidota</taxon>
        <taxon>Sphingobacteriia</taxon>
        <taxon>Sphingobacteriales</taxon>
        <taxon>Sphingobacteriaceae</taxon>
        <taxon>Mucilaginibacter</taxon>
    </lineage>
</organism>
<comment type="caution">
    <text evidence="1">The sequence shown here is derived from an EMBL/GenBank/DDBJ whole genome shotgun (WGS) entry which is preliminary data.</text>
</comment>
<evidence type="ECO:0000313" key="1">
    <source>
        <dbReference type="EMBL" id="MCQ6957518.1"/>
    </source>
</evidence>
<dbReference type="EMBL" id="JANHOH010000001">
    <property type="protein sequence ID" value="MCQ6957518.1"/>
    <property type="molecule type" value="Genomic_DNA"/>
</dbReference>
<name>A0ABT1T0J9_9SPHI</name>
<accession>A0ABT1T0J9</accession>
<proteinExistence type="predicted"/>